<gene>
    <name evidence="1" type="ORF">KL867_22690</name>
</gene>
<keyword evidence="2" id="KW-1185">Reference proteome</keyword>
<dbReference type="Proteomes" id="UP000763802">
    <property type="component" value="Unassembled WGS sequence"/>
</dbReference>
<evidence type="ECO:0000313" key="1">
    <source>
        <dbReference type="EMBL" id="MBT3143870.1"/>
    </source>
</evidence>
<sequence>MALTQNGPWTIGLLGSHTWDIAGADTDQSDTFVQPFLNYTTPDAWTFVLNTESTYDWIADDWSVPINANVRKLVTLGDQRVSFTVGVRNWIKSSDNGPDGWGATLGATMLFPK</sequence>
<reference evidence="1 2" key="1">
    <citation type="submission" date="2021-05" db="EMBL/GenBank/DDBJ databases">
        <title>Draft genomes of marine bacteria isolated from model chitin particles.</title>
        <authorList>
            <person name="Datta M.S."/>
            <person name="Schwartzman J.A."/>
            <person name="Cordero O."/>
        </authorList>
    </citation>
    <scope>NUCLEOTIDE SEQUENCE [LARGE SCALE GENOMIC DNA]</scope>
    <source>
        <strain evidence="1 2">4E07</strain>
    </source>
</reference>
<name>A0ABS5WXL6_9RHOB</name>
<evidence type="ECO:0008006" key="3">
    <source>
        <dbReference type="Google" id="ProtNLM"/>
    </source>
</evidence>
<evidence type="ECO:0000313" key="2">
    <source>
        <dbReference type="Proteomes" id="UP000763802"/>
    </source>
</evidence>
<comment type="caution">
    <text evidence="1">The sequence shown here is derived from an EMBL/GenBank/DDBJ whole genome shotgun (WGS) entry which is preliminary data.</text>
</comment>
<accession>A0ABS5WXL6</accession>
<dbReference type="EMBL" id="JAHHDY010000031">
    <property type="protein sequence ID" value="MBT3143870.1"/>
    <property type="molecule type" value="Genomic_DNA"/>
</dbReference>
<protein>
    <recommendedName>
        <fullName evidence="3">Transporter</fullName>
    </recommendedName>
</protein>
<organism evidence="1 2">
    <name type="scientific">Falsiruegeria litorea</name>
    <dbReference type="NCBI Taxonomy" id="1280831"/>
    <lineage>
        <taxon>Bacteria</taxon>
        <taxon>Pseudomonadati</taxon>
        <taxon>Pseudomonadota</taxon>
        <taxon>Alphaproteobacteria</taxon>
        <taxon>Rhodobacterales</taxon>
        <taxon>Roseobacteraceae</taxon>
        <taxon>Falsiruegeria</taxon>
    </lineage>
</organism>
<proteinExistence type="predicted"/>